<dbReference type="Pfam" id="PF00378">
    <property type="entry name" value="ECH_1"/>
    <property type="match status" value="1"/>
</dbReference>
<dbReference type="Gene3D" id="1.10.287.2460">
    <property type="match status" value="1"/>
</dbReference>
<dbReference type="RefSeq" id="WP_104008284.1">
    <property type="nucleotide sequence ID" value="NZ_FNVD01000009.1"/>
</dbReference>
<dbReference type="EMBL" id="FNVD01000009">
    <property type="protein sequence ID" value="SEG03370.1"/>
    <property type="molecule type" value="Genomic_DNA"/>
</dbReference>
<dbReference type="OrthoDB" id="9795613at2"/>
<reference evidence="4 5" key="1">
    <citation type="submission" date="2016-10" db="EMBL/GenBank/DDBJ databases">
        <authorList>
            <person name="de Groot N.N."/>
        </authorList>
    </citation>
    <scope>NUCLEOTIDE SEQUENCE [LARGE SCALE GENOMIC DNA]</scope>
    <source>
        <strain evidence="4 5">DSM 23413</strain>
    </source>
</reference>
<keyword evidence="1" id="KW-0276">Fatty acid metabolism</keyword>
<evidence type="ECO:0000313" key="4">
    <source>
        <dbReference type="EMBL" id="SEG03370.1"/>
    </source>
</evidence>
<dbReference type="SUPFAM" id="SSF52096">
    <property type="entry name" value="ClpP/crotonase"/>
    <property type="match status" value="1"/>
</dbReference>
<organism evidence="4 5">
    <name type="scientific">Jhaorihella thermophila</name>
    <dbReference type="NCBI Taxonomy" id="488547"/>
    <lineage>
        <taxon>Bacteria</taxon>
        <taxon>Pseudomonadati</taxon>
        <taxon>Pseudomonadota</taxon>
        <taxon>Alphaproteobacteria</taxon>
        <taxon>Rhodobacterales</taxon>
        <taxon>Paracoccaceae</taxon>
        <taxon>Jhaorihella</taxon>
    </lineage>
</organism>
<evidence type="ECO:0000256" key="1">
    <source>
        <dbReference type="ARBA" id="ARBA00022832"/>
    </source>
</evidence>
<gene>
    <name evidence="4" type="ORF">SAMN05421751_10930</name>
</gene>
<dbReference type="CDD" id="cd06558">
    <property type="entry name" value="crotonase-like"/>
    <property type="match status" value="1"/>
</dbReference>
<accession>A0A1H5WVW7</accession>
<dbReference type="PANTHER" id="PTHR43602">
    <property type="match status" value="1"/>
</dbReference>
<dbReference type="GO" id="GO:0006631">
    <property type="term" value="P:fatty acid metabolic process"/>
    <property type="evidence" value="ECO:0007669"/>
    <property type="project" value="UniProtKB-KW"/>
</dbReference>
<evidence type="ECO:0000313" key="5">
    <source>
        <dbReference type="Proteomes" id="UP000236742"/>
    </source>
</evidence>
<dbReference type="InterPro" id="IPR052377">
    <property type="entry name" value="Mitochondrial_ECH-domain"/>
</dbReference>
<evidence type="ECO:0000256" key="2">
    <source>
        <dbReference type="ARBA" id="ARBA00022946"/>
    </source>
</evidence>
<proteinExistence type="predicted"/>
<sequence>MNEMITAPLVEETSAEGVLTLTLGAPPAHPLSRAMIGALHDALRRAAADDAVRVILLHGPGRIFCAGHDLKEIARHRADADLGRAYLEDLFRACAAMMQALTHSPKPVIAVVEGLATAAGLQLVAACDLAFVAPSATFCLPGVRNGGFCTTPAVTVGRNLARKHIMEMTLSGEVFDADWALRAGLVNRVIPSERLMDEAMAFARTLATRRAPAVALGKQTLLCQLEMPEAEAYDAATRVMIEHFMDPARIAEERETWASRT</sequence>
<evidence type="ECO:0000256" key="3">
    <source>
        <dbReference type="ARBA" id="ARBA00023098"/>
    </source>
</evidence>
<dbReference type="InterPro" id="IPR029045">
    <property type="entry name" value="ClpP/crotonase-like_dom_sf"/>
</dbReference>
<dbReference type="Gene3D" id="3.90.226.10">
    <property type="entry name" value="2-enoyl-CoA Hydratase, Chain A, domain 1"/>
    <property type="match status" value="1"/>
</dbReference>
<dbReference type="GO" id="GO:0016836">
    <property type="term" value="F:hydro-lyase activity"/>
    <property type="evidence" value="ECO:0007669"/>
    <property type="project" value="TreeGrafter"/>
</dbReference>
<dbReference type="Proteomes" id="UP000236742">
    <property type="component" value="Unassembled WGS sequence"/>
</dbReference>
<dbReference type="AlphaFoldDB" id="A0A1H5WVW7"/>
<keyword evidence="2" id="KW-0809">Transit peptide</keyword>
<keyword evidence="5" id="KW-1185">Reference proteome</keyword>
<keyword evidence="3" id="KW-0443">Lipid metabolism</keyword>
<dbReference type="PANTHER" id="PTHR43602:SF1">
    <property type="entry name" value="ENOYL-COA HYDRATASE DOMAIN-CONTAINING PROTEIN 3, MITOCHONDRIAL"/>
    <property type="match status" value="1"/>
</dbReference>
<dbReference type="InterPro" id="IPR001753">
    <property type="entry name" value="Enoyl-CoA_hydra/iso"/>
</dbReference>
<name>A0A1H5WVW7_9RHOB</name>
<protein>
    <submittedName>
        <fullName evidence="4">Enoyl-CoA hydratase/carnithine racemase</fullName>
    </submittedName>
</protein>